<gene>
    <name evidence="1" type="ORF">N7460_001469</name>
</gene>
<comment type="caution">
    <text evidence="1">The sequence shown here is derived from an EMBL/GenBank/DDBJ whole genome shotgun (WGS) entry which is preliminary data.</text>
</comment>
<sequence>MSQHQSNLSPERLVSLIDTTWRDFSDTLVPLTNNQRERIKRCSLLVTTDPSTIHKNVPKKRAYTILNDIMGSSEELFFLCALSVTPTELGTMKSDAYLANLLEWRKEKTCPKGLRYAIEHDYSLMPKKKATHDPAYRTILQEEDLANFMKSYSGMHGSFMIRIPDNINEDPAIEISRDMCQALIKYVMEKTQERMKPIEAPQEQG</sequence>
<protein>
    <submittedName>
        <fullName evidence="1">Uncharacterized protein</fullName>
    </submittedName>
</protein>
<evidence type="ECO:0000313" key="1">
    <source>
        <dbReference type="EMBL" id="KAJ6050935.1"/>
    </source>
</evidence>
<dbReference type="EMBL" id="JAQJZL010000002">
    <property type="protein sequence ID" value="KAJ6050935.1"/>
    <property type="molecule type" value="Genomic_DNA"/>
</dbReference>
<dbReference type="Proteomes" id="UP001219568">
    <property type="component" value="Unassembled WGS sequence"/>
</dbReference>
<accession>A0AAD6II27</accession>
<evidence type="ECO:0000313" key="2">
    <source>
        <dbReference type="Proteomes" id="UP001219568"/>
    </source>
</evidence>
<reference evidence="1" key="1">
    <citation type="journal article" date="2023" name="IMA Fungus">
        <title>Comparative genomic study of the Penicillium genus elucidates a diverse pangenome and 15 lateral gene transfer events.</title>
        <authorList>
            <person name="Petersen C."/>
            <person name="Sorensen T."/>
            <person name="Nielsen M.R."/>
            <person name="Sondergaard T.E."/>
            <person name="Sorensen J.L."/>
            <person name="Fitzpatrick D.A."/>
            <person name="Frisvad J.C."/>
            <person name="Nielsen K.L."/>
        </authorList>
    </citation>
    <scope>NUCLEOTIDE SEQUENCE</scope>
    <source>
        <strain evidence="1">IBT 15450</strain>
    </source>
</reference>
<dbReference type="AlphaFoldDB" id="A0AAD6II27"/>
<name>A0AAD6II27_PENCN</name>
<reference evidence="1" key="2">
    <citation type="submission" date="2023-01" db="EMBL/GenBank/DDBJ databases">
        <authorList>
            <person name="Petersen C."/>
        </authorList>
    </citation>
    <scope>NUCLEOTIDE SEQUENCE</scope>
    <source>
        <strain evidence="1">IBT 15450</strain>
    </source>
</reference>
<organism evidence="1 2">
    <name type="scientific">Penicillium canescens</name>
    <dbReference type="NCBI Taxonomy" id="5083"/>
    <lineage>
        <taxon>Eukaryota</taxon>
        <taxon>Fungi</taxon>
        <taxon>Dikarya</taxon>
        <taxon>Ascomycota</taxon>
        <taxon>Pezizomycotina</taxon>
        <taxon>Eurotiomycetes</taxon>
        <taxon>Eurotiomycetidae</taxon>
        <taxon>Eurotiales</taxon>
        <taxon>Aspergillaceae</taxon>
        <taxon>Penicillium</taxon>
    </lineage>
</organism>
<proteinExistence type="predicted"/>
<keyword evidence="2" id="KW-1185">Reference proteome</keyword>